<comment type="cofactor">
    <cofactor evidence="2">
        <name>a divalent metal cation</name>
        <dbReference type="ChEBI" id="CHEBI:60240"/>
    </cofactor>
</comment>
<evidence type="ECO:0000256" key="3">
    <source>
        <dbReference type="SAM" id="MobiDB-lite"/>
    </source>
</evidence>
<sequence>MNSPAVRVLLLADTHGVLDPRIAELAQDCALAVHAGDVGASAVLETLAAAAGRLLAVRGNNDVPDKWLGPVADLLALPERIDVPLPGGTLVVEHGHRHSATRRHLRLRAAYPGARAVLYGHSHRLAQDVVAAPWILNPGAAGRARTGGGPSCLLLQAGTAAWRVSVWQFPALPRGARGLSERGTERPPIPRPRFGG</sequence>
<dbReference type="SUPFAM" id="SSF56300">
    <property type="entry name" value="Metallo-dependent phosphatases"/>
    <property type="match status" value="1"/>
</dbReference>
<dbReference type="Gene3D" id="3.60.21.10">
    <property type="match status" value="1"/>
</dbReference>
<name>A0A1B1YUR8_9GAMM</name>
<dbReference type="InterPro" id="IPR024654">
    <property type="entry name" value="Calcineurin-like_PHP_lpxH"/>
</dbReference>
<dbReference type="KEGG" id="gbi:PG2T_10085"/>
<dbReference type="InterPro" id="IPR000979">
    <property type="entry name" value="Phosphodiesterase_MJ0936/Vps29"/>
</dbReference>
<organism evidence="5 6">
    <name type="scientific">Immundisolibacter cernigliae</name>
    <dbReference type="NCBI Taxonomy" id="1810504"/>
    <lineage>
        <taxon>Bacteria</taxon>
        <taxon>Pseudomonadati</taxon>
        <taxon>Pseudomonadota</taxon>
        <taxon>Gammaproteobacteria</taxon>
        <taxon>Immundisolibacterales</taxon>
        <taxon>Immundisolibacteraceae</taxon>
        <taxon>Immundisolibacter</taxon>
    </lineage>
</organism>
<dbReference type="InterPro" id="IPR029052">
    <property type="entry name" value="Metallo-depent_PP-like"/>
</dbReference>
<dbReference type="GO" id="GO:0046872">
    <property type="term" value="F:metal ion binding"/>
    <property type="evidence" value="ECO:0007669"/>
    <property type="project" value="UniProtKB-KW"/>
</dbReference>
<evidence type="ECO:0000259" key="4">
    <source>
        <dbReference type="Pfam" id="PF12850"/>
    </source>
</evidence>
<evidence type="ECO:0000256" key="1">
    <source>
        <dbReference type="ARBA" id="ARBA00008950"/>
    </source>
</evidence>
<evidence type="ECO:0000313" key="6">
    <source>
        <dbReference type="Proteomes" id="UP000092952"/>
    </source>
</evidence>
<reference evidence="6" key="1">
    <citation type="submission" date="2016-03" db="EMBL/GenBank/DDBJ databases">
        <title>Complete genome sequence of Solimmundus cernigliae, representing a novel lineage of polycyclic aromatic hydrocarbon degraders within the Gammaproteobacteria.</title>
        <authorList>
            <person name="Singleton D.R."/>
            <person name="Dickey A.N."/>
            <person name="Scholl E.H."/>
            <person name="Wright F.A."/>
            <person name="Aitken M.D."/>
        </authorList>
    </citation>
    <scope>NUCLEOTIDE SEQUENCE [LARGE SCALE GENOMIC DNA]</scope>
    <source>
        <strain evidence="6">TR3.2</strain>
    </source>
</reference>
<keyword evidence="6" id="KW-1185">Reference proteome</keyword>
<dbReference type="OrthoDB" id="9785951at2"/>
<dbReference type="InParanoid" id="A0A1B1YUR8"/>
<evidence type="ECO:0000313" key="5">
    <source>
        <dbReference type="EMBL" id="ANX04492.1"/>
    </source>
</evidence>
<dbReference type="GO" id="GO:0016787">
    <property type="term" value="F:hydrolase activity"/>
    <property type="evidence" value="ECO:0007669"/>
    <property type="project" value="UniProtKB-UniRule"/>
</dbReference>
<feature type="compositionally biased region" description="Pro residues" evidence="3">
    <location>
        <begin position="187"/>
        <end position="196"/>
    </location>
</feature>
<keyword evidence="2" id="KW-0479">Metal-binding</keyword>
<dbReference type="RefSeq" id="WP_068804790.1">
    <property type="nucleotide sequence ID" value="NZ_CP014671.1"/>
</dbReference>
<dbReference type="Proteomes" id="UP000092952">
    <property type="component" value="Chromosome"/>
</dbReference>
<comment type="similarity">
    <text evidence="1 2">Belongs to the metallophosphoesterase superfamily. YfcE family.</text>
</comment>
<feature type="domain" description="Calcineurin-like phosphoesterase" evidence="4">
    <location>
        <begin position="7"/>
        <end position="157"/>
    </location>
</feature>
<feature type="region of interest" description="Disordered" evidence="3">
    <location>
        <begin position="177"/>
        <end position="196"/>
    </location>
</feature>
<dbReference type="EC" id="3.1.4.-" evidence="2"/>
<accession>A0A1B1YUR8</accession>
<protein>
    <recommendedName>
        <fullName evidence="2">Phosphoesterase</fullName>
        <ecNumber evidence="2">3.1.4.-</ecNumber>
    </recommendedName>
</protein>
<dbReference type="EMBL" id="CP014671">
    <property type="protein sequence ID" value="ANX04492.1"/>
    <property type="molecule type" value="Genomic_DNA"/>
</dbReference>
<proteinExistence type="inferred from homology"/>
<dbReference type="Pfam" id="PF12850">
    <property type="entry name" value="Metallophos_2"/>
    <property type="match status" value="1"/>
</dbReference>
<dbReference type="NCBIfam" id="TIGR00040">
    <property type="entry name" value="yfcE"/>
    <property type="match status" value="1"/>
</dbReference>
<dbReference type="STRING" id="1810504.PG2T_10085"/>
<evidence type="ECO:0000256" key="2">
    <source>
        <dbReference type="RuleBase" id="RU362039"/>
    </source>
</evidence>
<gene>
    <name evidence="5" type="ORF">PG2T_10085</name>
</gene>
<dbReference type="AlphaFoldDB" id="A0A1B1YUR8"/>